<evidence type="ECO:0000313" key="2">
    <source>
        <dbReference type="Proteomes" id="UP001621714"/>
    </source>
</evidence>
<name>A0ABW8PYS0_9GAMM</name>
<reference evidence="1 2" key="1">
    <citation type="submission" date="2024-02" db="EMBL/GenBank/DDBJ databases">
        <title>Marinospirillum sp. MEB 164 isolated from Lonar lake sediment.</title>
        <authorList>
            <person name="Joshi A."/>
            <person name="Thite S."/>
        </authorList>
    </citation>
    <scope>NUCLEOTIDE SEQUENCE [LARGE SCALE GENOMIC DNA]</scope>
    <source>
        <strain evidence="1 2">MEB164</strain>
    </source>
</reference>
<dbReference type="EMBL" id="JBANFI010000006">
    <property type="protein sequence ID" value="MFK7161423.1"/>
    <property type="molecule type" value="Genomic_DNA"/>
</dbReference>
<dbReference type="Proteomes" id="UP001621714">
    <property type="component" value="Unassembled WGS sequence"/>
</dbReference>
<accession>A0ABW8PYS0</accession>
<dbReference type="Pfam" id="PF14391">
    <property type="entry name" value="DUF4421"/>
    <property type="match status" value="1"/>
</dbReference>
<dbReference type="RefSeq" id="WP_405340213.1">
    <property type="nucleotide sequence ID" value="NZ_JBANFI010000006.1"/>
</dbReference>
<comment type="caution">
    <text evidence="1">The sequence shown here is derived from an EMBL/GenBank/DDBJ whole genome shotgun (WGS) entry which is preliminary data.</text>
</comment>
<evidence type="ECO:0000313" key="1">
    <source>
        <dbReference type="EMBL" id="MFK7161423.1"/>
    </source>
</evidence>
<keyword evidence="2" id="KW-1185">Reference proteome</keyword>
<gene>
    <name evidence="1" type="ORF">V6U78_10280</name>
</gene>
<dbReference type="InterPro" id="IPR025535">
    <property type="entry name" value="DUF4421"/>
</dbReference>
<organism evidence="1 2">
    <name type="scientific">Marinospirillum alkalitolerans</name>
    <dbReference type="NCBI Taxonomy" id="3123374"/>
    <lineage>
        <taxon>Bacteria</taxon>
        <taxon>Pseudomonadati</taxon>
        <taxon>Pseudomonadota</taxon>
        <taxon>Gammaproteobacteria</taxon>
        <taxon>Oceanospirillales</taxon>
        <taxon>Oceanospirillaceae</taxon>
        <taxon>Marinospirillum</taxon>
    </lineage>
</organism>
<proteinExistence type="predicted"/>
<sequence>MIDRSLWVGWLVLLCWAASPLLADQGELEPDSPEEAPYWVAAESRWSIGSRLVYQDYRLDFAADDDLPSLAYQPNSPWGLELSLGYNGYNLSWIVYEYADRDKADYVSTTRRDIQFRSYKNHWGYEVYFQDYRGFYGESEDLIIQRDDIRSRKIGASGFYLFNAEHYSLQAAFEVNERQLRSAGSWLLFAHAAQYQLSAEHPFIPPELQKIDKAFVELNGLNHFSSEHLSLGAGYSHTWVREGWFLNTTLMGGPAIQRQRFEWHKDQRDTWELGYDVGFKLGVGWQQEQLRTALTMHLHQSTFRLPKGELNIQSGAIALELGYLF</sequence>
<protein>
    <submittedName>
        <fullName evidence="1">DUF4421 family protein</fullName>
    </submittedName>
</protein>